<accession>A0A1G6XMJ0</accession>
<organism evidence="1 2">
    <name type="scientific">Bhargavaea beijingensis</name>
    <dbReference type="NCBI Taxonomy" id="426756"/>
    <lineage>
        <taxon>Bacteria</taxon>
        <taxon>Bacillati</taxon>
        <taxon>Bacillota</taxon>
        <taxon>Bacilli</taxon>
        <taxon>Bacillales</taxon>
        <taxon>Caryophanaceae</taxon>
        <taxon>Bhargavaea</taxon>
    </lineage>
</organism>
<dbReference type="EMBL" id="FNAR01000001">
    <property type="protein sequence ID" value="SDD78476.1"/>
    <property type="molecule type" value="Genomic_DNA"/>
</dbReference>
<dbReference type="Proteomes" id="UP000198823">
    <property type="component" value="Unassembled WGS sequence"/>
</dbReference>
<dbReference type="STRING" id="426756.SAMN04488126_10186"/>
<evidence type="ECO:0000313" key="2">
    <source>
        <dbReference type="Proteomes" id="UP000198823"/>
    </source>
</evidence>
<reference evidence="1 2" key="1">
    <citation type="submission" date="2016-10" db="EMBL/GenBank/DDBJ databases">
        <authorList>
            <person name="de Groot N.N."/>
        </authorList>
    </citation>
    <scope>NUCLEOTIDE SEQUENCE [LARGE SCALE GENOMIC DNA]</scope>
    <source>
        <strain evidence="1 2">CGMCC 1.6762</strain>
    </source>
</reference>
<dbReference type="AlphaFoldDB" id="A0A1G6XMJ0"/>
<gene>
    <name evidence="1" type="ORF">SAMN04488126_10186</name>
</gene>
<proteinExistence type="predicted"/>
<evidence type="ECO:0000313" key="1">
    <source>
        <dbReference type="EMBL" id="SDD78476.1"/>
    </source>
</evidence>
<sequence>MEDAIRAYLPYVDEALEKARLLNLVSANDFRDIASSLARDSKEKKNGKAEEWVSTYEHLRAAERTVDYYASVLGGNGHNQSGN</sequence>
<name>A0A1G6XMJ0_9BACL</name>
<protein>
    <submittedName>
        <fullName evidence="1">Uncharacterized protein</fullName>
    </submittedName>
</protein>